<comment type="subcellular location">
    <subcellularLocation>
        <location evidence="1">Cell envelope</location>
    </subcellularLocation>
</comment>
<accession>A0ABY7BW62</accession>
<dbReference type="PANTHER" id="PTHR30532">
    <property type="entry name" value="IRON III DICITRATE-BINDING PERIPLASMIC PROTEIN"/>
    <property type="match status" value="1"/>
</dbReference>
<reference evidence="8" key="1">
    <citation type="submission" date="2022-12" db="EMBL/GenBank/DDBJ databases">
        <title>Jiella pelagia sp. nov., isolated from phosphonate enriched culture of Northwest Pacific surface seawater.</title>
        <authorList>
            <person name="Shin D.Y."/>
            <person name="Hwang C.Y."/>
        </authorList>
    </citation>
    <scope>NUCLEOTIDE SEQUENCE</scope>
    <source>
        <strain evidence="8">HL-NP1</strain>
    </source>
</reference>
<dbReference type="Pfam" id="PF01497">
    <property type="entry name" value="Peripla_BP_2"/>
    <property type="match status" value="1"/>
</dbReference>
<evidence type="ECO:0000256" key="3">
    <source>
        <dbReference type="ARBA" id="ARBA00022448"/>
    </source>
</evidence>
<evidence type="ECO:0000256" key="6">
    <source>
        <dbReference type="SAM" id="SignalP"/>
    </source>
</evidence>
<feature type="domain" description="Fe/B12 periplasmic-binding" evidence="7">
    <location>
        <begin position="67"/>
        <end position="326"/>
    </location>
</feature>
<dbReference type="PANTHER" id="PTHR30532:SF28">
    <property type="entry name" value="PETROBACTIN-BINDING PROTEIN YCLQ"/>
    <property type="match status" value="1"/>
</dbReference>
<gene>
    <name evidence="8" type="ORF">OH818_14935</name>
</gene>
<sequence>MLAIFRHAGALGAPAASPMRVLSLATVLAFAAASFATDAADAQDQTGETVTVETASGPQTVPHDPQTIVVYDLATLDTLDTLGVEVDAAPTAPYPEYLSKYAGDDVEKVGSLFEADLEAVAALEPDLIITGGRSASQTEALSEVAPTIDMTVDQDDFLDSALARARALGTIFDKQALVDERIAKLTSSIAEVKTRAAGQGKGLIVLTTGNRMSAFGPGSRFGILHGAFGMAPADTGLDTSNHGEAISFEYIARTNPDWLFVIDRDAAIGQGSAAAMLENELVENTRAWKSGHVVYLDPATWYLSSAGLTALQRNVDQLSEAFAKAE</sequence>
<evidence type="ECO:0000313" key="8">
    <source>
        <dbReference type="EMBL" id="WAP66949.1"/>
    </source>
</evidence>
<dbReference type="RefSeq" id="WP_268879395.1">
    <property type="nucleotide sequence ID" value="NZ_CP114029.1"/>
</dbReference>
<evidence type="ECO:0000256" key="1">
    <source>
        <dbReference type="ARBA" id="ARBA00004196"/>
    </source>
</evidence>
<evidence type="ECO:0000256" key="5">
    <source>
        <dbReference type="ARBA" id="ARBA00022729"/>
    </source>
</evidence>
<dbReference type="InterPro" id="IPR051313">
    <property type="entry name" value="Bact_iron-sidero_bind"/>
</dbReference>
<dbReference type="CDD" id="cd01140">
    <property type="entry name" value="FatB"/>
    <property type="match status" value="1"/>
</dbReference>
<evidence type="ECO:0000256" key="4">
    <source>
        <dbReference type="ARBA" id="ARBA00022496"/>
    </source>
</evidence>
<dbReference type="PROSITE" id="PS50983">
    <property type="entry name" value="FE_B12_PBP"/>
    <property type="match status" value="1"/>
</dbReference>
<keyword evidence="5 6" id="KW-0732">Signal</keyword>
<evidence type="ECO:0000313" key="9">
    <source>
        <dbReference type="Proteomes" id="UP001164020"/>
    </source>
</evidence>
<dbReference type="Proteomes" id="UP001164020">
    <property type="component" value="Chromosome"/>
</dbReference>
<keyword evidence="9" id="KW-1185">Reference proteome</keyword>
<feature type="signal peptide" evidence="6">
    <location>
        <begin position="1"/>
        <end position="39"/>
    </location>
</feature>
<keyword evidence="4" id="KW-0406">Ion transport</keyword>
<keyword evidence="4" id="KW-0408">Iron</keyword>
<protein>
    <submittedName>
        <fullName evidence="8">Siderophore ABC transporter substrate-binding protein</fullName>
    </submittedName>
</protein>
<feature type="chain" id="PRO_5046172714" evidence="6">
    <location>
        <begin position="40"/>
        <end position="326"/>
    </location>
</feature>
<proteinExistence type="inferred from homology"/>
<keyword evidence="3" id="KW-0813">Transport</keyword>
<comment type="similarity">
    <text evidence="2">Belongs to the bacterial solute-binding protein 8 family.</text>
</comment>
<name>A0ABY7BW62_9HYPH</name>
<dbReference type="EMBL" id="CP114029">
    <property type="protein sequence ID" value="WAP66949.1"/>
    <property type="molecule type" value="Genomic_DNA"/>
</dbReference>
<keyword evidence="4" id="KW-0410">Iron transport</keyword>
<organism evidence="8 9">
    <name type="scientific">Jiella pelagia</name>
    <dbReference type="NCBI Taxonomy" id="2986949"/>
    <lineage>
        <taxon>Bacteria</taxon>
        <taxon>Pseudomonadati</taxon>
        <taxon>Pseudomonadota</taxon>
        <taxon>Alphaproteobacteria</taxon>
        <taxon>Hyphomicrobiales</taxon>
        <taxon>Aurantimonadaceae</taxon>
        <taxon>Jiella</taxon>
    </lineage>
</organism>
<evidence type="ECO:0000256" key="2">
    <source>
        <dbReference type="ARBA" id="ARBA00008814"/>
    </source>
</evidence>
<dbReference type="InterPro" id="IPR002491">
    <property type="entry name" value="ABC_transptr_periplasmic_BD"/>
</dbReference>
<dbReference type="SUPFAM" id="SSF53807">
    <property type="entry name" value="Helical backbone' metal receptor"/>
    <property type="match status" value="1"/>
</dbReference>
<dbReference type="InterPro" id="IPR033870">
    <property type="entry name" value="FatB"/>
</dbReference>
<dbReference type="Gene3D" id="3.40.50.1980">
    <property type="entry name" value="Nitrogenase molybdenum iron protein domain"/>
    <property type="match status" value="2"/>
</dbReference>
<evidence type="ECO:0000259" key="7">
    <source>
        <dbReference type="PROSITE" id="PS50983"/>
    </source>
</evidence>